<organism evidence="7 8">
    <name type="scientific">Mesorhabditis belari</name>
    <dbReference type="NCBI Taxonomy" id="2138241"/>
    <lineage>
        <taxon>Eukaryota</taxon>
        <taxon>Metazoa</taxon>
        <taxon>Ecdysozoa</taxon>
        <taxon>Nematoda</taxon>
        <taxon>Chromadorea</taxon>
        <taxon>Rhabditida</taxon>
        <taxon>Rhabditina</taxon>
        <taxon>Rhabditomorpha</taxon>
        <taxon>Rhabditoidea</taxon>
        <taxon>Rhabditidae</taxon>
        <taxon>Mesorhabditinae</taxon>
        <taxon>Mesorhabditis</taxon>
    </lineage>
</organism>
<sequence>MTCFGLLHVRIATCFIGLFSLLGVCFSLIYCVISSQNVQPGSARPNYKLAAIPMIITIITILFLFIGILQQKAKHLYPFVVLQVIMSFVVSIMLVMMMICALCETRYVLNAFIGKVDNPEEYKLSVTILISVLGFQFLLQLWTTRAVCCCYRYFIDLERFEFRKAQFIL</sequence>
<evidence type="ECO:0000256" key="4">
    <source>
        <dbReference type="ARBA" id="ARBA00023136"/>
    </source>
</evidence>
<proteinExistence type="predicted"/>
<dbReference type="GO" id="GO:0012505">
    <property type="term" value="C:endomembrane system"/>
    <property type="evidence" value="ECO:0007669"/>
    <property type="project" value="UniProtKB-SubCell"/>
</dbReference>
<evidence type="ECO:0000256" key="3">
    <source>
        <dbReference type="ARBA" id="ARBA00022989"/>
    </source>
</evidence>
<evidence type="ECO:0000313" key="8">
    <source>
        <dbReference type="WBParaSite" id="MBELARI_LOCUS13570"/>
    </source>
</evidence>
<dbReference type="InterPro" id="IPR051115">
    <property type="entry name" value="LAPTM_transporter"/>
</dbReference>
<feature type="transmembrane region" description="Helical" evidence="5">
    <location>
        <begin position="76"/>
        <end position="103"/>
    </location>
</feature>
<evidence type="ECO:0000256" key="2">
    <source>
        <dbReference type="ARBA" id="ARBA00022692"/>
    </source>
</evidence>
<dbReference type="Proteomes" id="UP000887575">
    <property type="component" value="Unassembled WGS sequence"/>
</dbReference>
<keyword evidence="3 5" id="KW-1133">Transmembrane helix</keyword>
<dbReference type="WBParaSite" id="MBELARI_LOCUS13570">
    <property type="protein sequence ID" value="MBELARI_LOCUS13570"/>
    <property type="gene ID" value="MBELARI_LOCUS13570"/>
</dbReference>
<dbReference type="GO" id="GO:0005765">
    <property type="term" value="C:lysosomal membrane"/>
    <property type="evidence" value="ECO:0007669"/>
    <property type="project" value="TreeGrafter"/>
</dbReference>
<name>A0AAF3EHU9_9BILA</name>
<comment type="subcellular location">
    <subcellularLocation>
        <location evidence="1">Endomembrane system</location>
        <topology evidence="1">Multi-pass membrane protein</topology>
    </subcellularLocation>
</comment>
<evidence type="ECO:0000313" key="7">
    <source>
        <dbReference type="Proteomes" id="UP000887575"/>
    </source>
</evidence>
<dbReference type="AlphaFoldDB" id="A0AAF3EHU9"/>
<reference evidence="8" key="1">
    <citation type="submission" date="2024-02" db="UniProtKB">
        <authorList>
            <consortium name="WormBaseParasite"/>
        </authorList>
    </citation>
    <scope>IDENTIFICATION</scope>
</reference>
<evidence type="ECO:0000256" key="1">
    <source>
        <dbReference type="ARBA" id="ARBA00004127"/>
    </source>
</evidence>
<evidence type="ECO:0000259" key="6">
    <source>
        <dbReference type="Pfam" id="PF22954"/>
    </source>
</evidence>
<feature type="transmembrane region" description="Helical" evidence="5">
    <location>
        <begin position="49"/>
        <end position="70"/>
    </location>
</feature>
<accession>A0AAF3EHU9</accession>
<keyword evidence="7" id="KW-1185">Reference proteome</keyword>
<feature type="domain" description="DUF7027" evidence="6">
    <location>
        <begin position="18"/>
        <end position="99"/>
    </location>
</feature>
<feature type="transmembrane region" description="Helical" evidence="5">
    <location>
        <begin position="124"/>
        <end position="142"/>
    </location>
</feature>
<dbReference type="Pfam" id="PF22954">
    <property type="entry name" value="DUF7027"/>
    <property type="match status" value="1"/>
</dbReference>
<dbReference type="PANTHER" id="PTHR12479">
    <property type="entry name" value="LYSOSOMAL-ASSOCIATED TRANSMEMBRANE PROTEIN"/>
    <property type="match status" value="1"/>
</dbReference>
<keyword evidence="2 5" id="KW-0812">Transmembrane</keyword>
<evidence type="ECO:0000256" key="5">
    <source>
        <dbReference type="SAM" id="Phobius"/>
    </source>
</evidence>
<dbReference type="InterPro" id="IPR054291">
    <property type="entry name" value="DUF7027"/>
</dbReference>
<dbReference type="PANTHER" id="PTHR12479:SF11">
    <property type="entry name" value="PROTEIN CBG14497"/>
    <property type="match status" value="1"/>
</dbReference>
<keyword evidence="4 5" id="KW-0472">Membrane</keyword>
<protein>
    <recommendedName>
        <fullName evidence="6">DUF7027 domain-containing protein</fullName>
    </recommendedName>
</protein>
<feature type="transmembrane region" description="Helical" evidence="5">
    <location>
        <begin position="6"/>
        <end position="33"/>
    </location>
</feature>